<protein>
    <submittedName>
        <fullName evidence="2">DUF3159 domain-containing protein</fullName>
    </submittedName>
</protein>
<organism evidence="2 3">
    <name type="scientific">Nocardioides bizhenqiangii</name>
    <dbReference type="NCBI Taxonomy" id="3095076"/>
    <lineage>
        <taxon>Bacteria</taxon>
        <taxon>Bacillati</taxon>
        <taxon>Actinomycetota</taxon>
        <taxon>Actinomycetes</taxon>
        <taxon>Propionibacteriales</taxon>
        <taxon>Nocardioidaceae</taxon>
        <taxon>Nocardioides</taxon>
    </lineage>
</organism>
<keyword evidence="1" id="KW-0472">Membrane</keyword>
<feature type="transmembrane region" description="Helical" evidence="1">
    <location>
        <begin position="98"/>
        <end position="116"/>
    </location>
</feature>
<dbReference type="Pfam" id="PF11361">
    <property type="entry name" value="DUF3159"/>
    <property type="match status" value="1"/>
</dbReference>
<feature type="transmembrane region" description="Helical" evidence="1">
    <location>
        <begin position="50"/>
        <end position="67"/>
    </location>
</feature>
<gene>
    <name evidence="2" type="ORF">SHK19_13135</name>
</gene>
<dbReference type="RefSeq" id="WP_322455409.1">
    <property type="nucleotide sequence ID" value="NZ_CP141059.1"/>
</dbReference>
<feature type="transmembrane region" description="Helical" evidence="1">
    <location>
        <begin position="183"/>
        <end position="203"/>
    </location>
</feature>
<evidence type="ECO:0000256" key="1">
    <source>
        <dbReference type="SAM" id="Phobius"/>
    </source>
</evidence>
<reference evidence="3" key="1">
    <citation type="submission" date="2023-12" db="EMBL/GenBank/DDBJ databases">
        <title>Novel species in genus Nocardioides.</title>
        <authorList>
            <person name="Zhou H."/>
        </authorList>
    </citation>
    <scope>NUCLEOTIDE SEQUENCE [LARGE SCALE GENOMIC DNA]</scope>
    <source>
        <strain evidence="3">HM61</strain>
    </source>
</reference>
<dbReference type="InterPro" id="IPR016566">
    <property type="entry name" value="UCP010219"/>
</dbReference>
<accession>A0ABZ0ZKK0</accession>
<name>A0ABZ0ZKK0_9ACTN</name>
<feature type="transmembrane region" description="Helical" evidence="1">
    <location>
        <begin position="215"/>
        <end position="243"/>
    </location>
</feature>
<keyword evidence="1" id="KW-1133">Transmembrane helix</keyword>
<evidence type="ECO:0000313" key="3">
    <source>
        <dbReference type="Proteomes" id="UP001327225"/>
    </source>
</evidence>
<dbReference type="EMBL" id="CP141059">
    <property type="protein sequence ID" value="WQQ24909.1"/>
    <property type="molecule type" value="Genomic_DNA"/>
</dbReference>
<evidence type="ECO:0000313" key="2">
    <source>
        <dbReference type="EMBL" id="WQQ24909.1"/>
    </source>
</evidence>
<keyword evidence="1" id="KW-0812">Transmembrane</keyword>
<feature type="transmembrane region" description="Helical" evidence="1">
    <location>
        <begin position="73"/>
        <end position="91"/>
    </location>
</feature>
<feature type="transmembrane region" description="Helical" evidence="1">
    <location>
        <begin position="136"/>
        <end position="162"/>
    </location>
</feature>
<sequence>MSQEERAVVKPGTDDEDHSLTTEAAKKIGVDTVEALVRHQLSASLGGKRGMLEAAIPGIVFSAIWLPTKELEAALIASLAVAGLALVVRLLQRSSTQYVFNAIFGIGIGWVFVRWAESSGGSESDQALAFFLPGILLSLGYTVVFGTSCLIGWPVLGFMLGAATEDPIGWHKNKQVVKLCSRLTWVMLIPGAIGVLGQGPIWLLGHYDTIDADVAVVIILVLRTGLGWALRIGSWTLMIWLLARNATPIEEPTGDAAEDAAES</sequence>
<keyword evidence="3" id="KW-1185">Reference proteome</keyword>
<dbReference type="Proteomes" id="UP001327225">
    <property type="component" value="Chromosome"/>
</dbReference>
<proteinExistence type="predicted"/>